<dbReference type="Proteomes" id="UP000595224">
    <property type="component" value="Chromosome"/>
</dbReference>
<keyword evidence="7 9" id="KW-0234">DNA repair</keyword>
<comment type="similarity">
    <text evidence="2 9">Belongs to the RecN family.</text>
</comment>
<dbReference type="FunFam" id="3.40.50.300:FF:000356">
    <property type="entry name" value="DNA repair protein RecN"/>
    <property type="match status" value="1"/>
</dbReference>
<gene>
    <name evidence="11" type="primary">recN</name>
    <name evidence="11" type="ORF">IWA51_04825</name>
</gene>
<dbReference type="FunFam" id="3.40.50.300:FF:000319">
    <property type="entry name" value="DNA repair protein RecN"/>
    <property type="match status" value="1"/>
</dbReference>
<evidence type="ECO:0000259" key="10">
    <source>
        <dbReference type="Pfam" id="PF02463"/>
    </source>
</evidence>
<evidence type="ECO:0000256" key="4">
    <source>
        <dbReference type="ARBA" id="ARBA00022741"/>
    </source>
</evidence>
<proteinExistence type="inferred from homology"/>
<evidence type="ECO:0000256" key="2">
    <source>
        <dbReference type="ARBA" id="ARBA00009441"/>
    </source>
</evidence>
<reference evidence="11 12" key="1">
    <citation type="submission" date="2020-11" db="EMBL/GenBank/DDBJ databases">
        <title>Treponema Peruensis nv. sp., first commensal Treponema isolated from human feces.</title>
        <authorList>
            <person name="Belkhou C."/>
            <person name="Raes J."/>
        </authorList>
    </citation>
    <scope>NUCLEOTIDE SEQUENCE [LARGE SCALE GENOMIC DNA]</scope>
    <source>
        <strain evidence="11 12">RCC2812</strain>
    </source>
</reference>
<evidence type="ECO:0000256" key="5">
    <source>
        <dbReference type="ARBA" id="ARBA00022763"/>
    </source>
</evidence>
<organism evidence="11 12">
    <name type="scientific">Treponema peruense</name>
    <dbReference type="NCBI Taxonomy" id="2787628"/>
    <lineage>
        <taxon>Bacteria</taxon>
        <taxon>Pseudomonadati</taxon>
        <taxon>Spirochaetota</taxon>
        <taxon>Spirochaetia</taxon>
        <taxon>Spirochaetales</taxon>
        <taxon>Treponemataceae</taxon>
        <taxon>Treponema</taxon>
    </lineage>
</organism>
<evidence type="ECO:0000256" key="3">
    <source>
        <dbReference type="ARBA" id="ARBA00021315"/>
    </source>
</evidence>
<evidence type="ECO:0000256" key="8">
    <source>
        <dbReference type="ARBA" id="ARBA00033408"/>
    </source>
</evidence>
<keyword evidence="12" id="KW-1185">Reference proteome</keyword>
<keyword evidence="6" id="KW-0067">ATP-binding</keyword>
<dbReference type="PANTHER" id="PTHR11059:SF0">
    <property type="entry name" value="DNA REPAIR PROTEIN RECN"/>
    <property type="match status" value="1"/>
</dbReference>
<dbReference type="EMBL" id="CP064936">
    <property type="protein sequence ID" value="QQA01924.1"/>
    <property type="molecule type" value="Genomic_DNA"/>
</dbReference>
<protein>
    <recommendedName>
        <fullName evidence="3 9">DNA repair protein RecN</fullName>
    </recommendedName>
    <alternativeName>
        <fullName evidence="8 9">Recombination protein N</fullName>
    </alternativeName>
</protein>
<dbReference type="SUPFAM" id="SSF52540">
    <property type="entry name" value="P-loop containing nucleoside triphosphate hydrolases"/>
    <property type="match status" value="1"/>
</dbReference>
<dbReference type="Gene3D" id="3.40.50.300">
    <property type="entry name" value="P-loop containing nucleotide triphosphate hydrolases"/>
    <property type="match status" value="2"/>
</dbReference>
<dbReference type="GO" id="GO:0009432">
    <property type="term" value="P:SOS response"/>
    <property type="evidence" value="ECO:0007669"/>
    <property type="project" value="TreeGrafter"/>
</dbReference>
<accession>A0A7T3RF60</accession>
<evidence type="ECO:0000313" key="11">
    <source>
        <dbReference type="EMBL" id="QQA01924.1"/>
    </source>
</evidence>
<keyword evidence="4" id="KW-0547">Nucleotide-binding</keyword>
<dbReference type="CDD" id="cd03241">
    <property type="entry name" value="ABC_RecN"/>
    <property type="match status" value="2"/>
</dbReference>
<dbReference type="NCBIfam" id="TIGR00634">
    <property type="entry name" value="recN"/>
    <property type="match status" value="1"/>
</dbReference>
<dbReference type="GO" id="GO:0006310">
    <property type="term" value="P:DNA recombination"/>
    <property type="evidence" value="ECO:0007669"/>
    <property type="project" value="InterPro"/>
</dbReference>
<evidence type="ECO:0000256" key="6">
    <source>
        <dbReference type="ARBA" id="ARBA00022840"/>
    </source>
</evidence>
<dbReference type="PANTHER" id="PTHR11059">
    <property type="entry name" value="DNA REPAIR PROTEIN RECN"/>
    <property type="match status" value="1"/>
</dbReference>
<dbReference type="KEGG" id="tper:IWA51_04825"/>
<dbReference type="InterPro" id="IPR004604">
    <property type="entry name" value="DNA_recomb/repair_RecN"/>
</dbReference>
<evidence type="ECO:0000313" key="12">
    <source>
        <dbReference type="Proteomes" id="UP000595224"/>
    </source>
</evidence>
<comment type="function">
    <text evidence="1 9">May be involved in recombinational repair of damaged DNA.</text>
</comment>
<keyword evidence="5 9" id="KW-0227">DNA damage</keyword>
<dbReference type="InterPro" id="IPR027417">
    <property type="entry name" value="P-loop_NTPase"/>
</dbReference>
<dbReference type="GO" id="GO:0043590">
    <property type="term" value="C:bacterial nucleoid"/>
    <property type="evidence" value="ECO:0007669"/>
    <property type="project" value="TreeGrafter"/>
</dbReference>
<dbReference type="InterPro" id="IPR003395">
    <property type="entry name" value="RecF/RecN/SMC_N"/>
</dbReference>
<evidence type="ECO:0000256" key="1">
    <source>
        <dbReference type="ARBA" id="ARBA00003618"/>
    </source>
</evidence>
<sequence>MLEELDIKNFALIDSAHIEFSKGFTVLSGETGAGKSILIGSLAFLLGGKAGVEQIRTGCHEAEVCGTFLPEGKEAFVWLEERCIESDDGNVIIRRVMRDTGKSSAWICGTPVTRADLLAFSAFLVDIHGQHEQQSLMKVADHRRYLDIYANIVDEVDNFKSLYTKLVEKRNLLASLNEGESDRLARIDMLNFAAGEIEAASLKAGEDSDLEAEESRLSSYEKLFEEIEEANGVLEGTDESGGVLSLLKRLKSSLARAKDMDSSLDSLDSRIQSAFYEIDDIAGELRRYSSELVFDPDRLAEVQERLDLIYKLKKKYAPSSGATVADVIAYGEKCRHELEGLSGAATDRTALENEIAGLERAVYTAAKAISEKRRAASDRMSKEVESILARLGMKDTRFRVGLSVKDGDDVEQKCGPYGMDNVEFLISANPGSPLLPLARIASGGELSRVMLALKTILSAADTAGTLVFDEIDTGIGGEVAVAVGSHMKMLAAKKQVLCITHLASIAVYAHNQMKIQKGVEGNTTATNVFPVTGQDRVREIARMLSGDSVSAQSLEHAASMLQKFGGE</sequence>
<dbReference type="GO" id="GO:0006281">
    <property type="term" value="P:DNA repair"/>
    <property type="evidence" value="ECO:0007669"/>
    <property type="project" value="UniProtKB-KW"/>
</dbReference>
<dbReference type="Pfam" id="PF02463">
    <property type="entry name" value="SMC_N"/>
    <property type="match status" value="1"/>
</dbReference>
<dbReference type="RefSeq" id="WP_198443430.1">
    <property type="nucleotide sequence ID" value="NZ_CBCSHE010000004.1"/>
</dbReference>
<dbReference type="AlphaFoldDB" id="A0A7T3RF60"/>
<evidence type="ECO:0000256" key="7">
    <source>
        <dbReference type="ARBA" id="ARBA00023204"/>
    </source>
</evidence>
<dbReference type="PIRSF" id="PIRSF003128">
    <property type="entry name" value="RecN"/>
    <property type="match status" value="1"/>
</dbReference>
<evidence type="ECO:0000256" key="9">
    <source>
        <dbReference type="PIRNR" id="PIRNR003128"/>
    </source>
</evidence>
<dbReference type="GO" id="GO:0005524">
    <property type="term" value="F:ATP binding"/>
    <property type="evidence" value="ECO:0007669"/>
    <property type="project" value="UniProtKB-KW"/>
</dbReference>
<name>A0A7T3RF60_9SPIR</name>
<feature type="domain" description="RecF/RecN/SMC N-terminal" evidence="10">
    <location>
        <begin position="1"/>
        <end position="518"/>
    </location>
</feature>